<keyword evidence="4 6" id="KW-0627">Porphyrin biosynthesis</keyword>
<evidence type="ECO:0000256" key="6">
    <source>
        <dbReference type="HAMAP-Rule" id="MF_00260"/>
    </source>
</evidence>
<dbReference type="InterPro" id="IPR036803">
    <property type="entry name" value="Porphobilinogen_deaminase_C_sf"/>
</dbReference>
<dbReference type="PANTHER" id="PTHR11557:SF0">
    <property type="entry name" value="PORPHOBILINOGEN DEAMINASE"/>
    <property type="match status" value="1"/>
</dbReference>
<dbReference type="Proteomes" id="UP001597362">
    <property type="component" value="Unassembled WGS sequence"/>
</dbReference>
<evidence type="ECO:0000256" key="4">
    <source>
        <dbReference type="ARBA" id="ARBA00023244"/>
    </source>
</evidence>
<evidence type="ECO:0000256" key="3">
    <source>
        <dbReference type="ARBA" id="ARBA00022679"/>
    </source>
</evidence>
<comment type="caution">
    <text evidence="9">The sequence shown here is derived from an EMBL/GenBank/DDBJ whole genome shotgun (WGS) entry which is preliminary data.</text>
</comment>
<comment type="cofactor">
    <cofactor evidence="6">
        <name>dipyrromethane</name>
        <dbReference type="ChEBI" id="CHEBI:60342"/>
    </cofactor>
    <text evidence="6">Binds 1 dipyrromethane group covalently.</text>
</comment>
<dbReference type="InterPro" id="IPR022417">
    <property type="entry name" value="Porphobilin_deaminase_N"/>
</dbReference>
<evidence type="ECO:0000313" key="9">
    <source>
        <dbReference type="EMBL" id="MFD2116492.1"/>
    </source>
</evidence>
<feature type="domain" description="Porphobilinogen deaminase C-terminal" evidence="8">
    <location>
        <begin position="235"/>
        <end position="317"/>
    </location>
</feature>
<comment type="subunit">
    <text evidence="6">Monomer.</text>
</comment>
<dbReference type="PRINTS" id="PR00151">
    <property type="entry name" value="PORPHBDMNASE"/>
</dbReference>
<evidence type="ECO:0000259" key="7">
    <source>
        <dbReference type="Pfam" id="PF01379"/>
    </source>
</evidence>
<accession>A0ABW4YLT7</accession>
<dbReference type="Gene3D" id="3.40.190.10">
    <property type="entry name" value="Periplasmic binding protein-like II"/>
    <property type="match status" value="2"/>
</dbReference>
<dbReference type="PANTHER" id="PTHR11557">
    <property type="entry name" value="PORPHOBILINOGEN DEAMINASE"/>
    <property type="match status" value="1"/>
</dbReference>
<dbReference type="CDD" id="cd13646">
    <property type="entry name" value="PBP2_EcHMBS_like"/>
    <property type="match status" value="1"/>
</dbReference>
<evidence type="ECO:0000259" key="8">
    <source>
        <dbReference type="Pfam" id="PF03900"/>
    </source>
</evidence>
<dbReference type="Pfam" id="PF03900">
    <property type="entry name" value="Porphobil_deamC"/>
    <property type="match status" value="1"/>
</dbReference>
<reference evidence="10" key="1">
    <citation type="journal article" date="2019" name="Int. J. Syst. Evol. Microbiol.">
        <title>The Global Catalogue of Microorganisms (GCM) 10K type strain sequencing project: providing services to taxonomists for standard genome sequencing and annotation.</title>
        <authorList>
            <consortium name="The Broad Institute Genomics Platform"/>
            <consortium name="The Broad Institute Genome Sequencing Center for Infectious Disease"/>
            <person name="Wu L."/>
            <person name="Ma J."/>
        </authorList>
    </citation>
    <scope>NUCLEOTIDE SEQUENCE [LARGE SCALE GENOMIC DNA]</scope>
    <source>
        <strain evidence="10">GH52</strain>
    </source>
</reference>
<evidence type="ECO:0000256" key="1">
    <source>
        <dbReference type="ARBA" id="ARBA00002869"/>
    </source>
</evidence>
<dbReference type="PIRSF" id="PIRSF001438">
    <property type="entry name" value="4pyrrol_synth_OHMeBilane_synth"/>
    <property type="match status" value="1"/>
</dbReference>
<comment type="similarity">
    <text evidence="2 6">Belongs to the HMBS family.</text>
</comment>
<dbReference type="GO" id="GO:0004418">
    <property type="term" value="F:hydroxymethylbilane synthase activity"/>
    <property type="evidence" value="ECO:0007669"/>
    <property type="project" value="UniProtKB-EC"/>
</dbReference>
<dbReference type="EMBL" id="JBHUHO010000030">
    <property type="protein sequence ID" value="MFD2116492.1"/>
    <property type="molecule type" value="Genomic_DNA"/>
</dbReference>
<name>A0ABW4YLT7_9BACL</name>
<dbReference type="Gene3D" id="3.30.160.40">
    <property type="entry name" value="Porphobilinogen deaminase, C-terminal domain"/>
    <property type="match status" value="1"/>
</dbReference>
<keyword evidence="3 6" id="KW-0808">Transferase</keyword>
<dbReference type="SUPFAM" id="SSF54782">
    <property type="entry name" value="Porphobilinogen deaminase (hydroxymethylbilane synthase), C-terminal domain"/>
    <property type="match status" value="1"/>
</dbReference>
<evidence type="ECO:0000313" key="10">
    <source>
        <dbReference type="Proteomes" id="UP001597362"/>
    </source>
</evidence>
<comment type="catalytic activity">
    <reaction evidence="5 6">
        <text>4 porphobilinogen + H2O = hydroxymethylbilane + 4 NH4(+)</text>
        <dbReference type="Rhea" id="RHEA:13185"/>
        <dbReference type="ChEBI" id="CHEBI:15377"/>
        <dbReference type="ChEBI" id="CHEBI:28938"/>
        <dbReference type="ChEBI" id="CHEBI:57845"/>
        <dbReference type="ChEBI" id="CHEBI:58126"/>
        <dbReference type="EC" id="2.5.1.61"/>
    </reaction>
</comment>
<organism evidence="9 10">
    <name type="scientific">Paenibacillus yanchengensis</name>
    <dbReference type="NCBI Taxonomy" id="2035833"/>
    <lineage>
        <taxon>Bacteria</taxon>
        <taxon>Bacillati</taxon>
        <taxon>Bacillota</taxon>
        <taxon>Bacilli</taxon>
        <taxon>Bacillales</taxon>
        <taxon>Paenibacillaceae</taxon>
        <taxon>Paenibacillus</taxon>
    </lineage>
</organism>
<dbReference type="InterPro" id="IPR022418">
    <property type="entry name" value="Porphobilinogen_deaminase_C"/>
</dbReference>
<dbReference type="InterPro" id="IPR000860">
    <property type="entry name" value="HemC"/>
</dbReference>
<dbReference type="RefSeq" id="WP_377772705.1">
    <property type="nucleotide sequence ID" value="NZ_JBHUHO010000030.1"/>
</dbReference>
<feature type="domain" description="Porphobilinogen deaminase N-terminal" evidence="7">
    <location>
        <begin position="9"/>
        <end position="221"/>
    </location>
</feature>
<evidence type="ECO:0000256" key="5">
    <source>
        <dbReference type="ARBA" id="ARBA00048169"/>
    </source>
</evidence>
<dbReference type="HAMAP" id="MF_00260">
    <property type="entry name" value="Porphobil_deam"/>
    <property type="match status" value="1"/>
</dbReference>
<sequence length="332" mass="36316">MSQNAWRVIKVGTRQSQLALTQTGQVIDQLNDICIHHRLNYRFEVHKIVTKGDKILDVSLSKVGGKGLFVKEIEQALLDGVIDLAVHSMKDMPYEQPTGLMNGATPKRLSAQDCLVMKEGITSFADLPVGAKVGTSSLRRSCQLKYVRPDLQIEFIRGNIDSRIRKLHTEDLDAVVLAAAGLMRMGWEDKISAYIAEDICVPAVGQGALGIQCRESDEQVRALLQLLNDEQTEITVRAERSFLGAIEGSCQVPIGAQAILVEEEASDVAELSEQGTYYPLIELTAIVGSTDGSVLLKEVMRGRHPEQLGEEIAAQLLASGADRILAEVNLNQ</sequence>
<comment type="function">
    <text evidence="1 6">Tetrapolymerization of the monopyrrole PBG into the hydroxymethylbilane pre-uroporphyrinogen in several discrete steps.</text>
</comment>
<dbReference type="EC" id="2.5.1.61" evidence="6"/>
<keyword evidence="10" id="KW-1185">Reference proteome</keyword>
<dbReference type="Pfam" id="PF01379">
    <property type="entry name" value="Porphobil_deam"/>
    <property type="match status" value="1"/>
</dbReference>
<feature type="modified residue" description="S-(dipyrrolylmethanemethyl)cysteine" evidence="6">
    <location>
        <position position="250"/>
    </location>
</feature>
<proteinExistence type="inferred from homology"/>
<dbReference type="InterPro" id="IPR022419">
    <property type="entry name" value="Porphobilin_deaminase_cofac_BS"/>
</dbReference>
<evidence type="ECO:0000256" key="2">
    <source>
        <dbReference type="ARBA" id="ARBA00005638"/>
    </source>
</evidence>
<dbReference type="SUPFAM" id="SSF53850">
    <property type="entry name" value="Periplasmic binding protein-like II"/>
    <property type="match status" value="1"/>
</dbReference>
<protein>
    <recommendedName>
        <fullName evidence="6">Porphobilinogen deaminase</fullName>
        <shortName evidence="6">PBG</shortName>
        <ecNumber evidence="6">2.5.1.61</ecNumber>
    </recommendedName>
    <alternativeName>
        <fullName evidence="6">Hydroxymethylbilane synthase</fullName>
        <shortName evidence="6">HMBS</shortName>
    </alternativeName>
    <alternativeName>
        <fullName evidence="6">Pre-uroporphyrinogen synthase</fullName>
    </alternativeName>
</protein>
<dbReference type="NCBIfam" id="TIGR00212">
    <property type="entry name" value="hemC"/>
    <property type="match status" value="1"/>
</dbReference>
<comment type="miscellaneous">
    <text evidence="6">The porphobilinogen subunits are added to the dipyrromethane group.</text>
</comment>
<dbReference type="PROSITE" id="PS00533">
    <property type="entry name" value="PORPHOBILINOGEN_DEAM"/>
    <property type="match status" value="1"/>
</dbReference>
<gene>
    <name evidence="6 9" type="primary">hemC</name>
    <name evidence="9" type="ORF">ACFSJH_12235</name>
</gene>